<accession>A0A5R8QAL8</accession>
<dbReference type="EMBL" id="VBWP01000007">
    <property type="protein sequence ID" value="TLG72699.1"/>
    <property type="molecule type" value="Genomic_DNA"/>
</dbReference>
<organism evidence="1 2">
    <name type="scientific">Culicoidibacter larvae</name>
    <dbReference type="NCBI Taxonomy" id="2579976"/>
    <lineage>
        <taxon>Bacteria</taxon>
        <taxon>Bacillati</taxon>
        <taxon>Bacillota</taxon>
        <taxon>Culicoidibacteria</taxon>
        <taxon>Culicoidibacterales</taxon>
        <taxon>Culicoidibacteraceae</taxon>
        <taxon>Culicoidibacter</taxon>
    </lineage>
</organism>
<dbReference type="AlphaFoldDB" id="A0A5R8QAL8"/>
<evidence type="ECO:0000313" key="2">
    <source>
        <dbReference type="Proteomes" id="UP000306912"/>
    </source>
</evidence>
<evidence type="ECO:0000313" key="1">
    <source>
        <dbReference type="EMBL" id="TLG72699.1"/>
    </source>
</evidence>
<dbReference type="InterPro" id="IPR014985">
    <property type="entry name" value="WbqC"/>
</dbReference>
<gene>
    <name evidence="1" type="ORF">FEZ08_08280</name>
</gene>
<reference evidence="1 2" key="1">
    <citation type="submission" date="2019-05" db="EMBL/GenBank/DDBJ databases">
        <title>Culicoidintestinum kansasii gen. nov., sp. nov. from the gastrointestinal tract of the biting midge, Culicoides sonorensis.</title>
        <authorList>
            <person name="Neupane S."/>
            <person name="Ghosh A."/>
            <person name="Gunther S."/>
            <person name="Martin K."/>
            <person name="Zurek L."/>
        </authorList>
    </citation>
    <scope>NUCLEOTIDE SEQUENCE [LARGE SCALE GENOMIC DNA]</scope>
    <source>
        <strain evidence="1 2">CS-1</strain>
    </source>
</reference>
<comment type="caution">
    <text evidence="1">The sequence shown here is derived from an EMBL/GenBank/DDBJ whole genome shotgun (WGS) entry which is preliminary data.</text>
</comment>
<dbReference type="Proteomes" id="UP000306912">
    <property type="component" value="Unassembled WGS sequence"/>
</dbReference>
<name>A0A5R8QAL8_9FIRM</name>
<dbReference type="Pfam" id="PF08889">
    <property type="entry name" value="WbqC"/>
    <property type="match status" value="1"/>
</dbReference>
<dbReference type="RefSeq" id="WP_138191293.1">
    <property type="nucleotide sequence ID" value="NZ_VBWP01000007.1"/>
</dbReference>
<proteinExistence type="predicted"/>
<keyword evidence="2" id="KW-1185">Reference proteome</keyword>
<dbReference type="InParanoid" id="A0A5R8QAL8"/>
<protein>
    <submittedName>
        <fullName evidence="1">WbqC family protein</fullName>
    </submittedName>
</protein>
<sequence length="238" mass="27764">MREDILAIHQPNLFPNIKVLNKIAISNHLNILDDVQFVRNDVQNRVKIRHLTNPHQVYWLTASIKNTRKIQNINELQFSDYQTFISKLKGSLTYLYSESDYYDELLKFINILISKKEYSNISDFSVASTLELFKYLGINIDISYSSDLGIKEKSTLRLINICKKLGYKNYLSGLGGKNYMDIGEFANNEVTLYWHPWTCPNCAEDLDWNKISYIDFIARFGFESLKKYLQTSVINTNV</sequence>
<dbReference type="OrthoDB" id="3611744at2"/>